<dbReference type="Pfam" id="PF13749">
    <property type="entry name" value="HATPase_c_4"/>
    <property type="match status" value="1"/>
</dbReference>
<dbReference type="Gene3D" id="3.30.950.30">
    <property type="entry name" value="Schlafen, AAA domain"/>
    <property type="match status" value="1"/>
</dbReference>
<organism evidence="3 4">
    <name type="scientific">Candidatus Desulfatibia profunda</name>
    <dbReference type="NCBI Taxonomy" id="2841695"/>
    <lineage>
        <taxon>Bacteria</taxon>
        <taxon>Pseudomonadati</taxon>
        <taxon>Thermodesulfobacteriota</taxon>
        <taxon>Desulfobacteria</taxon>
        <taxon>Desulfobacterales</taxon>
        <taxon>Desulfobacterales incertae sedis</taxon>
        <taxon>Candidatus Desulfatibia</taxon>
    </lineage>
</organism>
<dbReference type="Pfam" id="PF22168">
    <property type="entry name" value="DIP2311-like_C"/>
    <property type="match status" value="1"/>
</dbReference>
<dbReference type="PANTHER" id="PTHR30595">
    <property type="entry name" value="GLPR-RELATED TRANSCRIPTIONAL REPRESSOR"/>
    <property type="match status" value="1"/>
</dbReference>
<gene>
    <name evidence="3" type="ORF">H8E23_00510</name>
</gene>
<evidence type="ECO:0000259" key="1">
    <source>
        <dbReference type="Pfam" id="PF04326"/>
    </source>
</evidence>
<sequence length="451" mass="51307">MDQSEILKLIKKGESKTVEFKETFDNKAIETAVAFANTRGGQILIGVSDKGAKKGVQIGKETLIGWTNQISQGTQPRIIPEVESSEIESKIIAVIQIKEFPIKPVSTKGRCYRRVGNSNRLMTPQDIAEMHLHSTGTSWDKMPSPDATMSDIDPEKIKRYIRQSRDAGRRDVGDREEPLEILKKLELVKKGKLTWAALLLFRKSTKYLRFQGMVHCGRFKEETIVIDNRMIEGTIIEQIDEAMDFIRKNISVKFVMTGKPQRDEVWDYPLEAIRESVINAVCHRDYTMPSNTEVRIYDDRLTIWNPGGLPLGITMEDLLKPHGSVLRNKGIGAVLYDMGLIEQWGSGISKMQNLCSSAGIPVPHFEEYQSGFLVEFRKNIYTEEYLRKLGLNERQIKAVAFLKEKGEISNKDYRKLSGLSDEGARKDLNELIEKNIVESRGKGRSIHYILK</sequence>
<reference evidence="3 4" key="1">
    <citation type="submission" date="2020-08" db="EMBL/GenBank/DDBJ databases">
        <title>Bridging the membrane lipid divide: bacteria of the FCB group superphylum have the potential to synthesize archaeal ether lipids.</title>
        <authorList>
            <person name="Villanueva L."/>
            <person name="Von Meijenfeldt F.A.B."/>
            <person name="Westbye A.B."/>
            <person name="Yadav S."/>
            <person name="Hopmans E.C."/>
            <person name="Dutilh B.E."/>
            <person name="Sinninghe Damste J.S."/>
        </authorList>
    </citation>
    <scope>NUCLEOTIDE SEQUENCE [LARGE SCALE GENOMIC DNA]</scope>
    <source>
        <strain evidence="3">NIOZ-UU30</strain>
    </source>
</reference>
<feature type="domain" description="Transcriptional regulator DIP2311-like C-terminal" evidence="2">
    <location>
        <begin position="397"/>
        <end position="450"/>
    </location>
</feature>
<dbReference type="PANTHER" id="PTHR30595:SF6">
    <property type="entry name" value="SCHLAFEN ALBA-2 DOMAIN-CONTAINING PROTEIN"/>
    <property type="match status" value="1"/>
</dbReference>
<dbReference type="AlphaFoldDB" id="A0A8J6NL98"/>
<protein>
    <submittedName>
        <fullName evidence="3">Putative DNA binding domain-containing protein</fullName>
    </submittedName>
</protein>
<dbReference type="InterPro" id="IPR036388">
    <property type="entry name" value="WH-like_DNA-bd_sf"/>
</dbReference>
<dbReference type="Proteomes" id="UP000603434">
    <property type="component" value="Unassembled WGS sequence"/>
</dbReference>
<dbReference type="EMBL" id="JACNJH010000027">
    <property type="protein sequence ID" value="MBC8359864.1"/>
    <property type="molecule type" value="Genomic_DNA"/>
</dbReference>
<comment type="caution">
    <text evidence="3">The sequence shown here is derived from an EMBL/GenBank/DDBJ whole genome shotgun (WGS) entry which is preliminary data.</text>
</comment>
<evidence type="ECO:0000313" key="4">
    <source>
        <dbReference type="Proteomes" id="UP000603434"/>
    </source>
</evidence>
<dbReference type="InterPro" id="IPR038461">
    <property type="entry name" value="Schlafen_AlbA_2_dom_sf"/>
</dbReference>
<dbReference type="Gene3D" id="1.10.10.10">
    <property type="entry name" value="Winged helix-like DNA-binding domain superfamily/Winged helix DNA-binding domain"/>
    <property type="match status" value="1"/>
</dbReference>
<proteinExistence type="predicted"/>
<dbReference type="InterPro" id="IPR007421">
    <property type="entry name" value="Schlafen_AlbA_2_dom"/>
</dbReference>
<accession>A0A8J6NL98</accession>
<dbReference type="InterPro" id="IPR038475">
    <property type="entry name" value="RecG_C_sf"/>
</dbReference>
<dbReference type="InterPro" id="IPR054760">
    <property type="entry name" value="DIP2311-like_C"/>
</dbReference>
<dbReference type="SUPFAM" id="SSF46785">
    <property type="entry name" value="Winged helix' DNA-binding domain"/>
    <property type="match status" value="1"/>
</dbReference>
<dbReference type="InterPro" id="IPR036390">
    <property type="entry name" value="WH_DNA-bd_sf"/>
</dbReference>
<dbReference type="Gene3D" id="3.30.565.60">
    <property type="match status" value="1"/>
</dbReference>
<feature type="domain" description="Schlafen AlbA-2" evidence="1">
    <location>
        <begin position="14"/>
        <end position="122"/>
    </location>
</feature>
<dbReference type="Pfam" id="PF04326">
    <property type="entry name" value="SLFN_AlbA_2"/>
    <property type="match status" value="1"/>
</dbReference>
<evidence type="ECO:0000313" key="3">
    <source>
        <dbReference type="EMBL" id="MBC8359864.1"/>
    </source>
</evidence>
<evidence type="ECO:0000259" key="2">
    <source>
        <dbReference type="Pfam" id="PF22168"/>
    </source>
</evidence>
<name>A0A8J6NL98_9BACT</name>